<comment type="caution">
    <text evidence="2">The sequence shown here is derived from an EMBL/GenBank/DDBJ whole genome shotgun (WGS) entry which is preliminary data.</text>
</comment>
<sequence>MSTEIIPILSLLGLGGIVGAFFNSIWERNKTISLQKQEYKETRYKAIILLMYGFLEYKDESDFLIIHRPDLNSKEKLFLELKTEWNNMILYASDEVLLKSHTFLNKPSHENYKKLAIEMRKDLWGGKISQEIEKLNFKNIITDECT</sequence>
<organism evidence="2 3">
    <name type="scientific">Candidatus Aquitaenariimonas noxiae</name>
    <dbReference type="NCBI Taxonomy" id="1974741"/>
    <lineage>
        <taxon>Bacteria</taxon>
        <taxon>Pseudomonadati</taxon>
        <taxon>Candidatus Omnitrophota</taxon>
        <taxon>Candidatus Aquitaenariimonas</taxon>
    </lineage>
</organism>
<gene>
    <name evidence="2" type="ORF">COS99_06790</name>
</gene>
<proteinExistence type="predicted"/>
<evidence type="ECO:0000313" key="3">
    <source>
        <dbReference type="Proteomes" id="UP000230052"/>
    </source>
</evidence>
<protein>
    <submittedName>
        <fullName evidence="2">Uncharacterized protein</fullName>
    </submittedName>
</protein>
<evidence type="ECO:0000256" key="1">
    <source>
        <dbReference type="SAM" id="Phobius"/>
    </source>
</evidence>
<reference evidence="2 3" key="1">
    <citation type="submission" date="2017-09" db="EMBL/GenBank/DDBJ databases">
        <title>Depth-based differentiation of microbial function through sediment-hosted aquifers and enrichment of novel symbionts in the deep terrestrial subsurface.</title>
        <authorList>
            <person name="Probst A.J."/>
            <person name="Ladd B."/>
            <person name="Jarett J.K."/>
            <person name="Geller-Mcgrath D.E."/>
            <person name="Sieber C.M."/>
            <person name="Emerson J.B."/>
            <person name="Anantharaman K."/>
            <person name="Thomas B.C."/>
            <person name="Malmstrom R."/>
            <person name="Stieglmeier M."/>
            <person name="Klingl A."/>
            <person name="Woyke T."/>
            <person name="Ryan C.M."/>
            <person name="Banfield J.F."/>
        </authorList>
    </citation>
    <scope>NUCLEOTIDE SEQUENCE [LARGE SCALE GENOMIC DNA]</scope>
    <source>
        <strain evidence="2">CG07_land_8_20_14_0_80_42_15</strain>
    </source>
</reference>
<dbReference type="EMBL" id="PEWV01000071">
    <property type="protein sequence ID" value="PIU41037.1"/>
    <property type="molecule type" value="Genomic_DNA"/>
</dbReference>
<name>A0A2J0L3E8_9BACT</name>
<feature type="transmembrane region" description="Helical" evidence="1">
    <location>
        <begin position="6"/>
        <end position="26"/>
    </location>
</feature>
<keyword evidence="1" id="KW-0472">Membrane</keyword>
<dbReference type="Proteomes" id="UP000230052">
    <property type="component" value="Unassembled WGS sequence"/>
</dbReference>
<accession>A0A2J0L3E8</accession>
<keyword evidence="1" id="KW-1133">Transmembrane helix</keyword>
<dbReference type="AlphaFoldDB" id="A0A2J0L3E8"/>
<evidence type="ECO:0000313" key="2">
    <source>
        <dbReference type="EMBL" id="PIU41037.1"/>
    </source>
</evidence>
<keyword evidence="1" id="KW-0812">Transmembrane</keyword>